<name>A0ABP0YNG8_9ROSI</name>
<protein>
    <submittedName>
        <fullName evidence="1">Uncharacterized protein</fullName>
    </submittedName>
</protein>
<accession>A0ABP0YNG8</accession>
<dbReference type="Proteomes" id="UP001642487">
    <property type="component" value="Chromosome 5"/>
</dbReference>
<proteinExistence type="predicted"/>
<gene>
    <name evidence="1" type="ORF">CITCOLO1_LOCUS14039</name>
</gene>
<evidence type="ECO:0000313" key="1">
    <source>
        <dbReference type="EMBL" id="CAK9321931.1"/>
    </source>
</evidence>
<dbReference type="EMBL" id="OZ021739">
    <property type="protein sequence ID" value="CAK9321931.1"/>
    <property type="molecule type" value="Genomic_DNA"/>
</dbReference>
<evidence type="ECO:0000313" key="2">
    <source>
        <dbReference type="Proteomes" id="UP001642487"/>
    </source>
</evidence>
<keyword evidence="2" id="KW-1185">Reference proteome</keyword>
<reference evidence="1 2" key="1">
    <citation type="submission" date="2024-03" db="EMBL/GenBank/DDBJ databases">
        <authorList>
            <person name="Gkanogiannis A."/>
            <person name="Becerra Lopez-Lavalle L."/>
        </authorList>
    </citation>
    <scope>NUCLEOTIDE SEQUENCE [LARGE SCALE GENOMIC DNA]</scope>
</reference>
<organism evidence="1 2">
    <name type="scientific">Citrullus colocynthis</name>
    <name type="common">colocynth</name>
    <dbReference type="NCBI Taxonomy" id="252529"/>
    <lineage>
        <taxon>Eukaryota</taxon>
        <taxon>Viridiplantae</taxon>
        <taxon>Streptophyta</taxon>
        <taxon>Embryophyta</taxon>
        <taxon>Tracheophyta</taxon>
        <taxon>Spermatophyta</taxon>
        <taxon>Magnoliopsida</taxon>
        <taxon>eudicotyledons</taxon>
        <taxon>Gunneridae</taxon>
        <taxon>Pentapetalae</taxon>
        <taxon>rosids</taxon>
        <taxon>fabids</taxon>
        <taxon>Cucurbitales</taxon>
        <taxon>Cucurbitaceae</taxon>
        <taxon>Benincaseae</taxon>
        <taxon>Citrullus</taxon>
    </lineage>
</organism>
<sequence>MPPWKKMERMWGLASDGGGDDTGDFKIISALLRGEFGGRIQCIGGDGSERWRGWVWSSGVCDGSEPVFPVGAEGEDKGKIVGYKSGCLTVKSDKYCCRGEYAEPRNSATSSRVFNPDVHQLSGINSTNDVSANLLLDQSLNDVDVREFMNENYGKFMDVGGVESVTNETGNYNDVLRELVVIKQHVARLDGFGRNLLSHQMGQVEEKTNINMRVF</sequence>